<gene>
    <name evidence="2" type="ORF">H5410_059075</name>
</gene>
<keyword evidence="3" id="KW-1185">Reference proteome</keyword>
<dbReference type="OrthoDB" id="1743486at2759"/>
<evidence type="ECO:0000313" key="2">
    <source>
        <dbReference type="EMBL" id="KAG5569309.1"/>
    </source>
</evidence>
<sequence>MSLINLPSRSSQNVSSSSVHLEDIPEGSPLYAELQAYLSQKEKGDTFASIAKDDVDDIKSYEKRKDEPWKIFQHYLINGLYFPEFSIPSIHKWTPELGYIEEQIPCLYRICYNNFWDKMMKKNPKMKELYGQELLDFMTQKIRDYSTETHKIVVTDPSIKHIARRIFIQDGNTDDMINNHLEEVRRNILLNITHYAKSDTSMRSETSEDAQEYKNTQPCGDSLQQTKDFLFNLKGKEV</sequence>
<dbReference type="EMBL" id="JACXVP010000012">
    <property type="protein sequence ID" value="KAG5569309.1"/>
    <property type="molecule type" value="Genomic_DNA"/>
</dbReference>
<name>A0A9J5W1E1_SOLCO</name>
<accession>A0A9J5W1E1</accession>
<feature type="region of interest" description="Disordered" evidence="1">
    <location>
        <begin position="1"/>
        <end position="22"/>
    </location>
</feature>
<protein>
    <submittedName>
        <fullName evidence="2">Uncharacterized protein</fullName>
    </submittedName>
</protein>
<dbReference type="AlphaFoldDB" id="A0A9J5W1E1"/>
<comment type="caution">
    <text evidence="2">The sequence shown here is derived from an EMBL/GenBank/DDBJ whole genome shotgun (WGS) entry which is preliminary data.</text>
</comment>
<organism evidence="2 3">
    <name type="scientific">Solanum commersonii</name>
    <name type="common">Commerson's wild potato</name>
    <name type="synonym">Commerson's nightshade</name>
    <dbReference type="NCBI Taxonomy" id="4109"/>
    <lineage>
        <taxon>Eukaryota</taxon>
        <taxon>Viridiplantae</taxon>
        <taxon>Streptophyta</taxon>
        <taxon>Embryophyta</taxon>
        <taxon>Tracheophyta</taxon>
        <taxon>Spermatophyta</taxon>
        <taxon>Magnoliopsida</taxon>
        <taxon>eudicotyledons</taxon>
        <taxon>Gunneridae</taxon>
        <taxon>Pentapetalae</taxon>
        <taxon>asterids</taxon>
        <taxon>lamiids</taxon>
        <taxon>Solanales</taxon>
        <taxon>Solanaceae</taxon>
        <taxon>Solanoideae</taxon>
        <taxon>Solaneae</taxon>
        <taxon>Solanum</taxon>
    </lineage>
</organism>
<evidence type="ECO:0000256" key="1">
    <source>
        <dbReference type="SAM" id="MobiDB-lite"/>
    </source>
</evidence>
<feature type="compositionally biased region" description="Low complexity" evidence="1">
    <location>
        <begin position="8"/>
        <end position="18"/>
    </location>
</feature>
<evidence type="ECO:0000313" key="3">
    <source>
        <dbReference type="Proteomes" id="UP000824120"/>
    </source>
</evidence>
<reference evidence="2 3" key="1">
    <citation type="submission" date="2020-09" db="EMBL/GenBank/DDBJ databases">
        <title>De no assembly of potato wild relative species, Solanum commersonii.</title>
        <authorList>
            <person name="Cho K."/>
        </authorList>
    </citation>
    <scope>NUCLEOTIDE SEQUENCE [LARGE SCALE GENOMIC DNA]</scope>
    <source>
        <strain evidence="2">LZ3.2</strain>
        <tissue evidence="2">Leaf</tissue>
    </source>
</reference>
<dbReference type="Proteomes" id="UP000824120">
    <property type="component" value="Chromosome 12"/>
</dbReference>
<proteinExistence type="predicted"/>